<feature type="domain" description="HTH cro/C1-type" evidence="4">
    <location>
        <begin position="15"/>
        <end position="69"/>
    </location>
</feature>
<dbReference type="InterPro" id="IPR011051">
    <property type="entry name" value="RmlC_Cupin_sf"/>
</dbReference>
<evidence type="ECO:0000256" key="1">
    <source>
        <dbReference type="ARBA" id="ARBA00023015"/>
    </source>
</evidence>
<dbReference type="PROSITE" id="PS50943">
    <property type="entry name" value="HTH_CROC1"/>
    <property type="match status" value="1"/>
</dbReference>
<dbReference type="GeneID" id="90158757"/>
<evidence type="ECO:0000313" key="6">
    <source>
        <dbReference type="Proteomes" id="UP000563898"/>
    </source>
</evidence>
<dbReference type="RefSeq" id="WP_020171700.1">
    <property type="nucleotide sequence ID" value="NZ_CP073075.1"/>
</dbReference>
<dbReference type="InterPro" id="IPR013096">
    <property type="entry name" value="Cupin_2"/>
</dbReference>
<dbReference type="GO" id="GO:0003677">
    <property type="term" value="F:DNA binding"/>
    <property type="evidence" value="ECO:0007669"/>
    <property type="project" value="UniProtKB-KW"/>
</dbReference>
<reference evidence="5 6" key="1">
    <citation type="submission" date="2020-04" db="EMBL/GenBank/DDBJ databases">
        <title>MicrobeNet Type strains.</title>
        <authorList>
            <person name="Nicholson A.C."/>
        </authorList>
    </citation>
    <scope>NUCLEOTIDE SEQUENCE [LARGE SCALE GENOMIC DNA]</scope>
    <source>
        <strain evidence="5 6">ATCC BAA-14</strain>
    </source>
</reference>
<accession>A0A846WI27</accession>
<dbReference type="Gene3D" id="2.60.120.10">
    <property type="entry name" value="Jelly Rolls"/>
    <property type="match status" value="1"/>
</dbReference>
<proteinExistence type="predicted"/>
<evidence type="ECO:0000256" key="2">
    <source>
        <dbReference type="ARBA" id="ARBA00023125"/>
    </source>
</evidence>
<sequence length="185" mass="20200">MANRADVLAHVSHNLRHFRQESGLSQAALADASGISRRMIVKVEGGDTNISLASLDRLAEALEVTFVDMVRDPDTLGDGPTDLDVLAWRGDHEASVGRLLASVPASQESQLWAWTLGPGDRYDAEPDPPGWWEIIIVATGRLRIEFDSSATELGPGESISFPSSQPYRYLNAADEVTRFARSVVR</sequence>
<dbReference type="Gene3D" id="1.10.260.40">
    <property type="entry name" value="lambda repressor-like DNA-binding domains"/>
    <property type="match status" value="1"/>
</dbReference>
<protein>
    <submittedName>
        <fullName evidence="5">Helix-turn-helix domain-containing protein</fullName>
    </submittedName>
</protein>
<dbReference type="AlphaFoldDB" id="A0A846WI27"/>
<gene>
    <name evidence="5" type="ORF">HGA05_06190</name>
</gene>
<dbReference type="PANTHER" id="PTHR46797">
    <property type="entry name" value="HTH-TYPE TRANSCRIPTIONAL REGULATOR"/>
    <property type="match status" value="1"/>
</dbReference>
<dbReference type="SUPFAM" id="SSF51182">
    <property type="entry name" value="RmlC-like cupins"/>
    <property type="match status" value="1"/>
</dbReference>
<dbReference type="InterPro" id="IPR050807">
    <property type="entry name" value="TransReg_Diox_bact_type"/>
</dbReference>
<dbReference type="Pfam" id="PF07883">
    <property type="entry name" value="Cupin_2"/>
    <property type="match status" value="1"/>
</dbReference>
<dbReference type="PANTHER" id="PTHR46797:SF23">
    <property type="entry name" value="HTH-TYPE TRANSCRIPTIONAL REGULATOR SUTR"/>
    <property type="match status" value="1"/>
</dbReference>
<dbReference type="EMBL" id="JAAXPC010000003">
    <property type="protein sequence ID" value="NKY01158.1"/>
    <property type="molecule type" value="Genomic_DNA"/>
</dbReference>
<name>A0A846WI27_9ACTN</name>
<comment type="caution">
    <text evidence="5">The sequence shown here is derived from an EMBL/GenBank/DDBJ whole genome shotgun (WGS) entry which is preliminary data.</text>
</comment>
<dbReference type="CDD" id="cd02209">
    <property type="entry name" value="cupin_XRE_C"/>
    <property type="match status" value="1"/>
</dbReference>
<keyword evidence="2" id="KW-0238">DNA-binding</keyword>
<keyword evidence="3" id="KW-0804">Transcription</keyword>
<dbReference type="GO" id="GO:0003700">
    <property type="term" value="F:DNA-binding transcription factor activity"/>
    <property type="evidence" value="ECO:0007669"/>
    <property type="project" value="TreeGrafter"/>
</dbReference>
<dbReference type="CDD" id="cd00093">
    <property type="entry name" value="HTH_XRE"/>
    <property type="match status" value="1"/>
</dbReference>
<evidence type="ECO:0000313" key="5">
    <source>
        <dbReference type="EMBL" id="NKY01158.1"/>
    </source>
</evidence>
<dbReference type="GO" id="GO:0005829">
    <property type="term" value="C:cytosol"/>
    <property type="evidence" value="ECO:0007669"/>
    <property type="project" value="TreeGrafter"/>
</dbReference>
<dbReference type="Proteomes" id="UP000563898">
    <property type="component" value="Unassembled WGS sequence"/>
</dbReference>
<keyword evidence="1" id="KW-0805">Transcription regulation</keyword>
<dbReference type="Pfam" id="PF01381">
    <property type="entry name" value="HTH_3"/>
    <property type="match status" value="1"/>
</dbReference>
<dbReference type="InterPro" id="IPR014710">
    <property type="entry name" value="RmlC-like_jellyroll"/>
</dbReference>
<dbReference type="SUPFAM" id="SSF47413">
    <property type="entry name" value="lambda repressor-like DNA-binding domains"/>
    <property type="match status" value="1"/>
</dbReference>
<dbReference type="InterPro" id="IPR001387">
    <property type="entry name" value="Cro/C1-type_HTH"/>
</dbReference>
<evidence type="ECO:0000256" key="3">
    <source>
        <dbReference type="ARBA" id="ARBA00023163"/>
    </source>
</evidence>
<dbReference type="SMART" id="SM00530">
    <property type="entry name" value="HTH_XRE"/>
    <property type="match status" value="1"/>
</dbReference>
<dbReference type="InterPro" id="IPR010982">
    <property type="entry name" value="Lambda_DNA-bd_dom_sf"/>
</dbReference>
<organism evidence="5 6">
    <name type="scientific">Gordonia polyisoprenivorans</name>
    <dbReference type="NCBI Taxonomy" id="84595"/>
    <lineage>
        <taxon>Bacteria</taxon>
        <taxon>Bacillati</taxon>
        <taxon>Actinomycetota</taxon>
        <taxon>Actinomycetes</taxon>
        <taxon>Mycobacteriales</taxon>
        <taxon>Gordoniaceae</taxon>
        <taxon>Gordonia</taxon>
    </lineage>
</organism>
<evidence type="ECO:0000259" key="4">
    <source>
        <dbReference type="PROSITE" id="PS50943"/>
    </source>
</evidence>